<keyword evidence="4" id="KW-1185">Reference proteome</keyword>
<proteinExistence type="predicted"/>
<evidence type="ECO:0000256" key="2">
    <source>
        <dbReference type="SAM" id="SignalP"/>
    </source>
</evidence>
<evidence type="ECO:0000313" key="4">
    <source>
        <dbReference type="Proteomes" id="UP000028878"/>
    </source>
</evidence>
<evidence type="ECO:0000256" key="1">
    <source>
        <dbReference type="SAM" id="MobiDB-lite"/>
    </source>
</evidence>
<organism evidence="3 4">
    <name type="scientific">Hydrogenophaga intermedia</name>
    <dbReference type="NCBI Taxonomy" id="65786"/>
    <lineage>
        <taxon>Bacteria</taxon>
        <taxon>Pseudomonadati</taxon>
        <taxon>Pseudomonadota</taxon>
        <taxon>Betaproteobacteria</taxon>
        <taxon>Burkholderiales</taxon>
        <taxon>Comamonadaceae</taxon>
        <taxon>Hydrogenophaga</taxon>
    </lineage>
</organism>
<gene>
    <name evidence="3" type="ORF">BN948_03544</name>
</gene>
<evidence type="ECO:0000313" key="3">
    <source>
        <dbReference type="EMBL" id="CDN89107.1"/>
    </source>
</evidence>
<protein>
    <submittedName>
        <fullName evidence="3">Uncharacterized protein</fullName>
    </submittedName>
</protein>
<accession>A0A1L1PQB0</accession>
<sequence length="125" mass="13010" precursor="true">MRPSSIDTPVPCGILTMKHLLSLIALSSAGLLLTTASAQAQSKTTAHPRSAPAASSQATVPNAAPAPATPGDTHVHRLFQAWGRGMDRAGNALEKVPKPDQRWPGNAKTQRPPDTSPTGNPYSSP</sequence>
<name>A0A1L1PQB0_HYDIT</name>
<reference evidence="4" key="2">
    <citation type="submission" date="2014-11" db="EMBL/GenBank/DDBJ databases">
        <title>Draft genome sequence of Hydrogenophaga intermedia S1.</title>
        <authorList>
            <person name="Gan H.M."/>
            <person name="Chew T.H."/>
            <person name="Stolz A."/>
        </authorList>
    </citation>
    <scope>NUCLEOTIDE SEQUENCE [LARGE SCALE GENOMIC DNA]</scope>
    <source>
        <strain evidence="4">S1</strain>
    </source>
</reference>
<dbReference type="EMBL" id="CCAE010000035">
    <property type="protein sequence ID" value="CDN89107.1"/>
    <property type="molecule type" value="Genomic_DNA"/>
</dbReference>
<feature type="compositionally biased region" description="Polar residues" evidence="1">
    <location>
        <begin position="107"/>
        <end position="125"/>
    </location>
</feature>
<feature type="compositionally biased region" description="Low complexity" evidence="1">
    <location>
        <begin position="58"/>
        <end position="70"/>
    </location>
</feature>
<feature type="region of interest" description="Disordered" evidence="1">
    <location>
        <begin position="37"/>
        <end position="125"/>
    </location>
</feature>
<reference evidence="4" key="1">
    <citation type="submission" date="2014-02" db="EMBL/GenBank/DDBJ databases">
        <authorList>
            <person name="Gan H."/>
        </authorList>
    </citation>
    <scope>NUCLEOTIDE SEQUENCE [LARGE SCALE GENOMIC DNA]</scope>
    <source>
        <strain evidence="4">S1</strain>
    </source>
</reference>
<feature type="signal peptide" evidence="2">
    <location>
        <begin position="1"/>
        <end position="40"/>
    </location>
</feature>
<dbReference type="AlphaFoldDB" id="A0A1L1PQB0"/>
<dbReference type="Proteomes" id="UP000028878">
    <property type="component" value="Unassembled WGS sequence"/>
</dbReference>
<feature type="chain" id="PRO_5009681605" evidence="2">
    <location>
        <begin position="41"/>
        <end position="125"/>
    </location>
</feature>
<keyword evidence="2" id="KW-0732">Signal</keyword>